<feature type="transmembrane region" description="Helical" evidence="9">
    <location>
        <begin position="99"/>
        <end position="120"/>
    </location>
</feature>
<dbReference type="PANTHER" id="PTHR12226:SF2">
    <property type="entry name" value="MANNOSE-P-DOLICHOL UTILIZATION DEFECT 1 PROTEIN"/>
    <property type="match status" value="1"/>
</dbReference>
<dbReference type="STRING" id="81824.A9UXU0"/>
<dbReference type="GO" id="GO:0016020">
    <property type="term" value="C:membrane"/>
    <property type="evidence" value="ECO:0007669"/>
    <property type="project" value="UniProtKB-SubCell"/>
</dbReference>
<dbReference type="GeneID" id="5890437"/>
<gene>
    <name evidence="11" type="ORF">MONBRDRAFT_32128</name>
</gene>
<dbReference type="PANTHER" id="PTHR12226">
    <property type="entry name" value="MANNOSE-P-DOLICHOL UTILIZATION DEFECT 1 LEC35 -RELATED"/>
    <property type="match status" value="1"/>
</dbReference>
<dbReference type="eggNOG" id="KOG3211">
    <property type="taxonomic scope" value="Eukaryota"/>
</dbReference>
<evidence type="ECO:0000256" key="6">
    <source>
        <dbReference type="ARBA" id="ARBA00023136"/>
    </source>
</evidence>
<evidence type="ECO:0000256" key="3">
    <source>
        <dbReference type="ARBA" id="ARBA00022692"/>
    </source>
</evidence>
<dbReference type="RefSeq" id="XP_001745326.1">
    <property type="nucleotide sequence ID" value="XM_001745274.1"/>
</dbReference>
<dbReference type="FunCoup" id="A9UXU0">
    <property type="interactions" value="809"/>
</dbReference>
<feature type="transmembrane region" description="Helical" evidence="9">
    <location>
        <begin position="127"/>
        <end position="147"/>
    </location>
</feature>
<keyword evidence="12" id="KW-1185">Reference proteome</keyword>
<name>A9UXU0_MONBE</name>
<feature type="chain" id="PRO_5002742541" description="Mannose-P-dolichol utilization defect 1 protein homolog" evidence="10">
    <location>
        <begin position="19"/>
        <end position="257"/>
    </location>
</feature>
<dbReference type="OMA" id="LQVLYYW"/>
<feature type="signal peptide" evidence="10">
    <location>
        <begin position="1"/>
        <end position="18"/>
    </location>
</feature>
<protein>
    <recommendedName>
        <fullName evidence="8">Mannose-P-dolichol utilization defect 1 protein homolog</fullName>
    </recommendedName>
</protein>
<dbReference type="Proteomes" id="UP000001357">
    <property type="component" value="Unassembled WGS sequence"/>
</dbReference>
<dbReference type="KEGG" id="mbr:MONBRDRAFT_32128"/>
<keyword evidence="10" id="KW-0732">Signal</keyword>
<sequence length="257" mass="27991">MLGAVLGLIFKVVALIVSHDCADILVNQGDIFHEQCLRLTLSKALGYGVVVGATIVKVPQIIKILRAKSAQGVSLVSHLLELTVYAISVTRNYKEELPFSTWGEGLFILIQLVILVVLILHYNKQHLLMAPILIIFATAVAGLLGHLQMIDPALYVPRELHSNLQQFVATPLSSLGRLIQIVDILRLGTTGQLSFITCFLNFAGSAARVFTTLQEVDDLIMLTSFLTAVTLNGILAALFLCYPSGARKAEAKTKKTK</sequence>
<organism evidence="11 12">
    <name type="scientific">Monosiga brevicollis</name>
    <name type="common">Choanoflagellate</name>
    <dbReference type="NCBI Taxonomy" id="81824"/>
    <lineage>
        <taxon>Eukaryota</taxon>
        <taxon>Choanoflagellata</taxon>
        <taxon>Craspedida</taxon>
        <taxon>Salpingoecidae</taxon>
        <taxon>Monosiga</taxon>
    </lineage>
</organism>
<evidence type="ECO:0000313" key="11">
    <source>
        <dbReference type="EMBL" id="EDQ89904.1"/>
    </source>
</evidence>
<evidence type="ECO:0000256" key="9">
    <source>
        <dbReference type="SAM" id="Phobius"/>
    </source>
</evidence>
<dbReference type="FunFam" id="1.20.1280.290:FF:000006">
    <property type="entry name" value="mannose-P-dolichol utilization defect 1 protein"/>
    <property type="match status" value="1"/>
</dbReference>
<dbReference type="Pfam" id="PF04193">
    <property type="entry name" value="PQ-loop"/>
    <property type="match status" value="2"/>
</dbReference>
<comment type="similarity">
    <text evidence="7 8">Belongs to the MPDU1 (TC 2.A.43.3) family.</text>
</comment>
<reference evidence="11 12" key="1">
    <citation type="journal article" date="2008" name="Nature">
        <title>The genome of the choanoflagellate Monosiga brevicollis and the origin of metazoans.</title>
        <authorList>
            <consortium name="JGI Sequencing"/>
            <person name="King N."/>
            <person name="Westbrook M.J."/>
            <person name="Young S.L."/>
            <person name="Kuo A."/>
            <person name="Abedin M."/>
            <person name="Chapman J."/>
            <person name="Fairclough S."/>
            <person name="Hellsten U."/>
            <person name="Isogai Y."/>
            <person name="Letunic I."/>
            <person name="Marr M."/>
            <person name="Pincus D."/>
            <person name="Putnam N."/>
            <person name="Rokas A."/>
            <person name="Wright K.J."/>
            <person name="Zuzow R."/>
            <person name="Dirks W."/>
            <person name="Good M."/>
            <person name="Goodstein D."/>
            <person name="Lemons D."/>
            <person name="Li W."/>
            <person name="Lyons J.B."/>
            <person name="Morris A."/>
            <person name="Nichols S."/>
            <person name="Richter D.J."/>
            <person name="Salamov A."/>
            <person name="Bork P."/>
            <person name="Lim W.A."/>
            <person name="Manning G."/>
            <person name="Miller W.T."/>
            <person name="McGinnis W."/>
            <person name="Shapiro H."/>
            <person name="Tjian R."/>
            <person name="Grigoriev I.V."/>
            <person name="Rokhsar D."/>
        </authorList>
    </citation>
    <scope>NUCLEOTIDE SEQUENCE [LARGE SCALE GENOMIC DNA]</scope>
    <source>
        <strain evidence="12">MX1 / ATCC 50154</strain>
    </source>
</reference>
<keyword evidence="4" id="KW-0677">Repeat</keyword>
<dbReference type="PIRSF" id="PIRSF023381">
    <property type="entry name" value="MannP-dilichol_defect-1p"/>
    <property type="match status" value="1"/>
</dbReference>
<feature type="transmembrane region" description="Helical" evidence="9">
    <location>
        <begin position="219"/>
        <end position="242"/>
    </location>
</feature>
<proteinExistence type="inferred from homology"/>
<evidence type="ECO:0000256" key="2">
    <source>
        <dbReference type="ARBA" id="ARBA00022448"/>
    </source>
</evidence>
<evidence type="ECO:0000256" key="5">
    <source>
        <dbReference type="ARBA" id="ARBA00022989"/>
    </source>
</evidence>
<evidence type="ECO:0000313" key="12">
    <source>
        <dbReference type="Proteomes" id="UP000001357"/>
    </source>
</evidence>
<dbReference type="InterPro" id="IPR006603">
    <property type="entry name" value="PQ-loop_rpt"/>
</dbReference>
<evidence type="ECO:0000256" key="8">
    <source>
        <dbReference type="PIRNR" id="PIRNR023381"/>
    </source>
</evidence>
<keyword evidence="5 8" id="KW-1133">Transmembrane helix</keyword>
<keyword evidence="2" id="KW-0813">Transport</keyword>
<keyword evidence="3 8" id="KW-0812">Transmembrane</keyword>
<dbReference type="AlphaFoldDB" id="A9UXU0"/>
<evidence type="ECO:0000256" key="10">
    <source>
        <dbReference type="SAM" id="SignalP"/>
    </source>
</evidence>
<comment type="subcellular location">
    <subcellularLocation>
        <location evidence="1 8">Membrane</location>
        <topology evidence="1 8">Multi-pass membrane protein</topology>
    </subcellularLocation>
</comment>
<dbReference type="InParanoid" id="A9UXU0"/>
<dbReference type="InterPro" id="IPR016817">
    <property type="entry name" value="MannP-dilichol_defect-1"/>
</dbReference>
<evidence type="ECO:0000256" key="7">
    <source>
        <dbReference type="ARBA" id="ARBA00038475"/>
    </source>
</evidence>
<dbReference type="SMART" id="SM00679">
    <property type="entry name" value="CTNS"/>
    <property type="match status" value="2"/>
</dbReference>
<accession>A9UXU0</accession>
<dbReference type="EMBL" id="CH991549">
    <property type="protein sequence ID" value="EDQ89904.1"/>
    <property type="molecule type" value="Genomic_DNA"/>
</dbReference>
<evidence type="ECO:0000256" key="4">
    <source>
        <dbReference type="ARBA" id="ARBA00022737"/>
    </source>
</evidence>
<keyword evidence="6 8" id="KW-0472">Membrane</keyword>
<dbReference type="Gene3D" id="1.20.1280.290">
    <property type="match status" value="2"/>
</dbReference>
<evidence type="ECO:0000256" key="1">
    <source>
        <dbReference type="ARBA" id="ARBA00004141"/>
    </source>
</evidence>